<evidence type="ECO:0000313" key="2">
    <source>
        <dbReference type="EMBL" id="ARB11216.1"/>
    </source>
</evidence>
<keyword evidence="1" id="KW-0472">Membrane</keyword>
<keyword evidence="3" id="KW-1185">Reference proteome</keyword>
<name>A0A2H4GY98_9CAUD</name>
<proteinExistence type="predicted"/>
<keyword evidence="1" id="KW-0812">Transmembrane</keyword>
<feature type="transmembrane region" description="Helical" evidence="1">
    <location>
        <begin position="14"/>
        <end position="35"/>
    </location>
</feature>
<evidence type="ECO:0000256" key="1">
    <source>
        <dbReference type="SAM" id="Phobius"/>
    </source>
</evidence>
<gene>
    <name evidence="2" type="ORF">JG054_00071</name>
</gene>
<accession>A0A2H4GY98</accession>
<organism evidence="2 3">
    <name type="scientific">Pseudomonas phage JG054</name>
    <dbReference type="NCBI Taxonomy" id="1970800"/>
    <lineage>
        <taxon>Viruses</taxon>
        <taxon>Duplodnaviria</taxon>
        <taxon>Heunggongvirae</taxon>
        <taxon>Uroviricota</taxon>
        <taxon>Caudoviricetes</taxon>
        <taxon>Queuovirinae</taxon>
        <taxon>Nipunavirus</taxon>
        <taxon>Nipunavirus JG054</taxon>
    </lineage>
</organism>
<dbReference type="Proteomes" id="UP000240696">
    <property type="component" value="Segment"/>
</dbReference>
<dbReference type="EMBL" id="KX898400">
    <property type="protein sequence ID" value="ARB11216.1"/>
    <property type="molecule type" value="Genomic_DNA"/>
</dbReference>
<reference evidence="2 3" key="1">
    <citation type="submission" date="2016-09" db="EMBL/GenBank/DDBJ databases">
        <title>Complete genome sequence of Pseudomonas aeruginosa phage JG054.</title>
        <authorList>
            <person name="Uhlig C.M."/>
            <person name="Bunk B."/>
            <person name="Rohde M."/>
            <person name="Schobert M."/>
            <person name="Jahn D."/>
        </authorList>
    </citation>
    <scope>NUCLEOTIDE SEQUENCE [LARGE SCALE GENOMIC DNA]</scope>
</reference>
<sequence length="36" mass="3917">MCELDDPMAPARGIVNGVLFSIPLWAVIIAVAYWAL</sequence>
<keyword evidence="1" id="KW-1133">Transmembrane helix</keyword>
<evidence type="ECO:0000313" key="3">
    <source>
        <dbReference type="Proteomes" id="UP000240696"/>
    </source>
</evidence>
<protein>
    <submittedName>
        <fullName evidence="2">Uncharacterized protein</fullName>
    </submittedName>
</protein>